<feature type="compositionally biased region" description="Pro residues" evidence="1">
    <location>
        <begin position="90"/>
        <end position="110"/>
    </location>
</feature>
<sequence>MTLPNSTTLQAAASAAAGHGAMGMLAPTAKAMTPQPPPMPPTAQWPPPAPPAPPVPPQVALQQRAPLPKPPAAPWPKGPVPKPAMVATRPPTPAPKPAPPKPAPPLPVPKPPMAAPKPAWAPIPLLASVRPVPNPPMAAPKPAFGQWPQKNGTLPGQQARSRSRSRDRPPPPPVEPPLRSTAGSRTTGGVVTAGGPQPDEANLAGQNSNLDELDSWLRSLDSDGGSLMRYSAALHGEFTSLSEIAAAIVDQNAQGLACVEPSVFEALGIKMLGHKLLLSKGIVALASRPDLRLM</sequence>
<proteinExistence type="predicted"/>
<organism evidence="2 3">
    <name type="scientific">Polarella glacialis</name>
    <name type="common">Dinoflagellate</name>
    <dbReference type="NCBI Taxonomy" id="89957"/>
    <lineage>
        <taxon>Eukaryota</taxon>
        <taxon>Sar</taxon>
        <taxon>Alveolata</taxon>
        <taxon>Dinophyceae</taxon>
        <taxon>Suessiales</taxon>
        <taxon>Suessiaceae</taxon>
        <taxon>Polarella</taxon>
    </lineage>
</organism>
<evidence type="ECO:0000313" key="3">
    <source>
        <dbReference type="Proteomes" id="UP000626109"/>
    </source>
</evidence>
<evidence type="ECO:0000313" key="2">
    <source>
        <dbReference type="EMBL" id="CAE8681552.1"/>
    </source>
</evidence>
<protein>
    <submittedName>
        <fullName evidence="2">Uncharacterized protein</fullName>
    </submittedName>
</protein>
<dbReference type="EMBL" id="CAJNNW010025970">
    <property type="protein sequence ID" value="CAE8681552.1"/>
    <property type="molecule type" value="Genomic_DNA"/>
</dbReference>
<dbReference type="Proteomes" id="UP000626109">
    <property type="component" value="Unassembled WGS sequence"/>
</dbReference>
<evidence type="ECO:0000256" key="1">
    <source>
        <dbReference type="SAM" id="MobiDB-lite"/>
    </source>
</evidence>
<name>A0A813JPD1_POLGL</name>
<dbReference type="AlphaFoldDB" id="A0A813JPD1"/>
<comment type="caution">
    <text evidence="2">The sequence shown here is derived from an EMBL/GenBank/DDBJ whole genome shotgun (WGS) entry which is preliminary data.</text>
</comment>
<feature type="region of interest" description="Disordered" evidence="1">
    <location>
        <begin position="134"/>
        <end position="202"/>
    </location>
</feature>
<dbReference type="PRINTS" id="PR01217">
    <property type="entry name" value="PRICHEXTENSN"/>
</dbReference>
<reference evidence="2" key="1">
    <citation type="submission" date="2021-02" db="EMBL/GenBank/DDBJ databases">
        <authorList>
            <person name="Dougan E. K."/>
            <person name="Rhodes N."/>
            <person name="Thang M."/>
            <person name="Chan C."/>
        </authorList>
    </citation>
    <scope>NUCLEOTIDE SEQUENCE</scope>
</reference>
<feature type="compositionally biased region" description="Pro residues" evidence="1">
    <location>
        <begin position="67"/>
        <end position="82"/>
    </location>
</feature>
<gene>
    <name evidence="2" type="ORF">PGLA2088_LOCUS22482</name>
</gene>
<feature type="compositionally biased region" description="Pro residues" evidence="1">
    <location>
        <begin position="34"/>
        <end position="57"/>
    </location>
</feature>
<accession>A0A813JPD1</accession>
<feature type="compositionally biased region" description="Polar residues" evidence="1">
    <location>
        <begin position="148"/>
        <end position="159"/>
    </location>
</feature>
<feature type="region of interest" description="Disordered" evidence="1">
    <location>
        <begin position="26"/>
        <end position="110"/>
    </location>
</feature>